<dbReference type="Gene3D" id="3.30.450.150">
    <property type="entry name" value="Haem-degrading domain"/>
    <property type="match status" value="1"/>
</dbReference>
<dbReference type="PANTHER" id="PTHR34309:SF1">
    <property type="entry name" value="PROTEIN GLCG"/>
    <property type="match status" value="1"/>
</dbReference>
<dbReference type="Proteomes" id="UP000272560">
    <property type="component" value="Unassembled WGS sequence"/>
</dbReference>
<dbReference type="InterPro" id="IPR052517">
    <property type="entry name" value="GlcG_carb_metab_protein"/>
</dbReference>
<dbReference type="Pfam" id="PF03928">
    <property type="entry name" value="HbpS-like"/>
    <property type="match status" value="1"/>
</dbReference>
<organism evidence="1 2">
    <name type="scientific">Arthrobacter cheniae</name>
    <dbReference type="NCBI Taxonomy" id="1258888"/>
    <lineage>
        <taxon>Bacteria</taxon>
        <taxon>Bacillati</taxon>
        <taxon>Actinomycetota</taxon>
        <taxon>Actinomycetes</taxon>
        <taxon>Micrococcales</taxon>
        <taxon>Micrococcaceae</taxon>
        <taxon>Arthrobacter</taxon>
    </lineage>
</organism>
<dbReference type="AlphaFoldDB" id="A0A3A5LWL9"/>
<dbReference type="SUPFAM" id="SSF143744">
    <property type="entry name" value="GlcG-like"/>
    <property type="match status" value="1"/>
</dbReference>
<protein>
    <submittedName>
        <fullName evidence="1">Heme-binding protein</fullName>
    </submittedName>
</protein>
<dbReference type="InterPro" id="IPR005624">
    <property type="entry name" value="PduO/GlcC-like"/>
</dbReference>
<name>A0A3A5LWL9_9MICC</name>
<dbReference type="RefSeq" id="WP_120150843.1">
    <property type="nucleotide sequence ID" value="NZ_QZVT01000025.1"/>
</dbReference>
<reference evidence="1 2" key="1">
    <citation type="submission" date="2018-09" db="EMBL/GenBank/DDBJ databases">
        <title>Novel species of Arthrobacter.</title>
        <authorList>
            <person name="Liu Q."/>
            <person name="Xin Y.-H."/>
        </authorList>
    </citation>
    <scope>NUCLEOTIDE SEQUENCE [LARGE SCALE GENOMIC DNA]</scope>
    <source>
        <strain evidence="1 2">Hz2</strain>
    </source>
</reference>
<proteinExistence type="predicted"/>
<evidence type="ECO:0000313" key="2">
    <source>
        <dbReference type="Proteomes" id="UP000272560"/>
    </source>
</evidence>
<dbReference type="PANTHER" id="PTHR34309">
    <property type="entry name" value="SLR1406 PROTEIN"/>
    <property type="match status" value="1"/>
</dbReference>
<dbReference type="InterPro" id="IPR038084">
    <property type="entry name" value="PduO/GlcC-like_sf"/>
</dbReference>
<sequence>MTLTLTDARAIIDAAEAKALEIRQPMNIAVVDVGGNVISHVRMDGAWLGGIDIAINKAFTARAFDIQTKELGENSQPGQQYYGIAASNHGRIIIFAGGIPVLRGGEVIGAVGVSGGTGEQDQAVAEVGVEAASE</sequence>
<gene>
    <name evidence="1" type="ORF">D6T63_18745</name>
</gene>
<evidence type="ECO:0000313" key="1">
    <source>
        <dbReference type="EMBL" id="RJT74225.1"/>
    </source>
</evidence>
<accession>A0A3A5LWL9</accession>
<keyword evidence="2" id="KW-1185">Reference proteome</keyword>
<dbReference type="OrthoDB" id="3694831at2"/>
<comment type="caution">
    <text evidence="1">The sequence shown here is derived from an EMBL/GenBank/DDBJ whole genome shotgun (WGS) entry which is preliminary data.</text>
</comment>
<dbReference type="EMBL" id="QZVT01000025">
    <property type="protein sequence ID" value="RJT74225.1"/>
    <property type="molecule type" value="Genomic_DNA"/>
</dbReference>